<dbReference type="EMBL" id="JH767563">
    <property type="protein sequence ID" value="EON63506.1"/>
    <property type="molecule type" value="Genomic_DNA"/>
</dbReference>
<accession>R7YPB1</accession>
<keyword evidence="7" id="KW-1185">Reference proteome</keyword>
<evidence type="ECO:0000313" key="6">
    <source>
        <dbReference type="EMBL" id="EON63506.1"/>
    </source>
</evidence>
<dbReference type="OMA" id="VECHARM"/>
<dbReference type="AlphaFoldDB" id="R7YPB1"/>
<keyword evidence="3 5" id="KW-1133">Transmembrane helix</keyword>
<dbReference type="GO" id="GO:0016020">
    <property type="term" value="C:membrane"/>
    <property type="evidence" value="ECO:0007669"/>
    <property type="project" value="UniProtKB-SubCell"/>
</dbReference>
<dbReference type="InterPro" id="IPR045863">
    <property type="entry name" value="CorA_TM1_TM2"/>
</dbReference>
<evidence type="ECO:0000256" key="4">
    <source>
        <dbReference type="ARBA" id="ARBA00023136"/>
    </source>
</evidence>
<evidence type="ECO:0000256" key="3">
    <source>
        <dbReference type="ARBA" id="ARBA00022989"/>
    </source>
</evidence>
<name>R7YPB1_CONA1</name>
<reference evidence="7" key="1">
    <citation type="submission" date="2012-06" db="EMBL/GenBank/DDBJ databases">
        <title>The genome sequence of Coniosporium apollinis CBS 100218.</title>
        <authorList>
            <consortium name="The Broad Institute Genome Sequencing Platform"/>
            <person name="Cuomo C."/>
            <person name="Gorbushina A."/>
            <person name="Noack S."/>
            <person name="Walker B."/>
            <person name="Young S.K."/>
            <person name="Zeng Q."/>
            <person name="Gargeya S."/>
            <person name="Fitzgerald M."/>
            <person name="Haas B."/>
            <person name="Abouelleil A."/>
            <person name="Alvarado L."/>
            <person name="Arachchi H.M."/>
            <person name="Berlin A.M."/>
            <person name="Chapman S.B."/>
            <person name="Goldberg J."/>
            <person name="Griggs A."/>
            <person name="Gujja S."/>
            <person name="Hansen M."/>
            <person name="Howarth C."/>
            <person name="Imamovic A."/>
            <person name="Larimer J."/>
            <person name="McCowan C."/>
            <person name="Montmayeur A."/>
            <person name="Murphy C."/>
            <person name="Neiman D."/>
            <person name="Pearson M."/>
            <person name="Priest M."/>
            <person name="Roberts A."/>
            <person name="Saif S."/>
            <person name="Shea T."/>
            <person name="Sisk P."/>
            <person name="Sykes S."/>
            <person name="Wortman J."/>
            <person name="Nusbaum C."/>
            <person name="Birren B."/>
        </authorList>
    </citation>
    <scope>NUCLEOTIDE SEQUENCE [LARGE SCALE GENOMIC DNA]</scope>
    <source>
        <strain evidence="7">CBS 100218</strain>
    </source>
</reference>
<organism evidence="6 7">
    <name type="scientific">Coniosporium apollinis (strain CBS 100218)</name>
    <name type="common">Rock-inhabiting black yeast</name>
    <dbReference type="NCBI Taxonomy" id="1168221"/>
    <lineage>
        <taxon>Eukaryota</taxon>
        <taxon>Fungi</taxon>
        <taxon>Dikarya</taxon>
        <taxon>Ascomycota</taxon>
        <taxon>Pezizomycotina</taxon>
        <taxon>Dothideomycetes</taxon>
        <taxon>Dothideomycetes incertae sedis</taxon>
        <taxon>Coniosporium</taxon>
    </lineage>
</organism>
<feature type="transmembrane region" description="Helical" evidence="5">
    <location>
        <begin position="381"/>
        <end position="406"/>
    </location>
</feature>
<proteinExistence type="predicted"/>
<dbReference type="RefSeq" id="XP_007778823.1">
    <property type="nucleotide sequence ID" value="XM_007780633.1"/>
</dbReference>
<dbReference type="eggNOG" id="ENOG502SS3N">
    <property type="taxonomic scope" value="Eukaryota"/>
</dbReference>
<keyword evidence="4 5" id="KW-0472">Membrane</keyword>
<feature type="transmembrane region" description="Helical" evidence="5">
    <location>
        <begin position="418"/>
        <end position="439"/>
    </location>
</feature>
<evidence type="ECO:0000256" key="1">
    <source>
        <dbReference type="ARBA" id="ARBA00004141"/>
    </source>
</evidence>
<dbReference type="STRING" id="1168221.R7YPB1"/>
<evidence type="ECO:0000256" key="2">
    <source>
        <dbReference type="ARBA" id="ARBA00022692"/>
    </source>
</evidence>
<dbReference type="Gene3D" id="1.20.58.340">
    <property type="entry name" value="Magnesium transport protein CorA, transmembrane region"/>
    <property type="match status" value="1"/>
</dbReference>
<evidence type="ECO:0000256" key="5">
    <source>
        <dbReference type="SAM" id="Phobius"/>
    </source>
</evidence>
<keyword evidence="2 5" id="KW-0812">Transmembrane</keyword>
<evidence type="ECO:0000313" key="7">
    <source>
        <dbReference type="Proteomes" id="UP000016924"/>
    </source>
</evidence>
<dbReference type="SUPFAM" id="SSF144083">
    <property type="entry name" value="Magnesium transport protein CorA, transmembrane region"/>
    <property type="match status" value="1"/>
</dbReference>
<sequence>MAYLDDFSFNTYLPRCKFEARDNMSLEILNYEANDPCCCQLGRREADIAKSGAASTVIKDEALPHEEFHDWLHQQGRHTLPVDTEGKTPSGGLRLLYQRWEKEDQTSLRVPFAKDAFLAMIEALKLPKIFLESYQSAGGMCHVNARITEIVIQTINGRISFWTLALSYDPKTGITSGFLGMTDYHGLGEGALSTVLSCAKRAARLASHPLFLPTMMLVNQILLTSVQSRLLLGMILEVEKATGALGGDFDDDGILAGNGLEEAHRKIVEVDAHLSGGFLDFELRLLACLRQSFEPGEYHLFFGPEFRRDHGELQAMVDFHTEMSHGHEDARKSYSRRLDLQLKILYNLIAQRDSRIQHSVAYDSRRIAAASKRDSSSMQTIALLTIVFLPATAVAAIFSMSPFFIAESGGRMAVSAEFWIYWAVCIPLTLLVVLIWYLWFRRTRERYRVEDKEMGDSQEGLIPGSRKEK</sequence>
<comment type="subcellular location">
    <subcellularLocation>
        <location evidence="1">Membrane</location>
        <topology evidence="1">Multi-pass membrane protein</topology>
    </subcellularLocation>
</comment>
<dbReference type="Proteomes" id="UP000016924">
    <property type="component" value="Unassembled WGS sequence"/>
</dbReference>
<dbReference type="GeneID" id="19900045"/>
<dbReference type="OrthoDB" id="2830640at2759"/>
<protein>
    <submittedName>
        <fullName evidence="6">Uncharacterized protein</fullName>
    </submittedName>
</protein>
<dbReference type="HOGENOM" id="CLU_547487_0_0_1"/>
<gene>
    <name evidence="6" type="ORF">W97_02734</name>
</gene>